<dbReference type="PANTHER" id="PTHR11808">
    <property type="entry name" value="TRANS-SULFURATION ENZYME FAMILY MEMBER"/>
    <property type="match status" value="1"/>
</dbReference>
<evidence type="ECO:0000313" key="7">
    <source>
        <dbReference type="EMBL" id="SEL49994.1"/>
    </source>
</evidence>
<dbReference type="UniPathway" id="UPA00051">
    <property type="reaction ID" value="UER00449"/>
</dbReference>
<dbReference type="InterPro" id="IPR000277">
    <property type="entry name" value="Cys/Met-Metab_PyrdxlP-dep_enz"/>
</dbReference>
<evidence type="ECO:0000256" key="4">
    <source>
        <dbReference type="PIRSR" id="PIRSR001434-2"/>
    </source>
</evidence>
<dbReference type="Gene3D" id="3.40.640.10">
    <property type="entry name" value="Type I PLP-dependent aspartate aminotransferase-like (Major domain)"/>
    <property type="match status" value="1"/>
</dbReference>
<keyword evidence="3" id="KW-0486">Methionine biosynthesis</keyword>
<dbReference type="Gene3D" id="3.90.1150.10">
    <property type="entry name" value="Aspartate Aminotransferase, domain 1"/>
    <property type="match status" value="1"/>
</dbReference>
<comment type="subunit">
    <text evidence="3">Homotetramer.</text>
</comment>
<dbReference type="InterPro" id="IPR015422">
    <property type="entry name" value="PyrdxlP-dep_Trfase_small"/>
</dbReference>
<dbReference type="InterPro" id="IPR006234">
    <property type="entry name" value="O-succ-hSer_sulfhydrylase"/>
</dbReference>
<dbReference type="PIRSF" id="PIRSF001434">
    <property type="entry name" value="CGS"/>
    <property type="match status" value="1"/>
</dbReference>
<dbReference type="GO" id="GO:0016846">
    <property type="term" value="F:carbon-sulfur lyase activity"/>
    <property type="evidence" value="ECO:0007669"/>
    <property type="project" value="TreeGrafter"/>
</dbReference>
<dbReference type="AlphaFoldDB" id="A0A1H7QQI2"/>
<evidence type="ECO:0000313" key="8">
    <source>
        <dbReference type="Proteomes" id="UP000198916"/>
    </source>
</evidence>
<keyword evidence="3" id="KW-0808">Transferase</keyword>
<proteinExistence type="inferred from homology"/>
<accession>A0A1H7QQI2</accession>
<dbReference type="STRING" id="332977.SAMN05421740_10644"/>
<organism evidence="7 8">
    <name type="scientific">Parapedobacter koreensis</name>
    <dbReference type="NCBI Taxonomy" id="332977"/>
    <lineage>
        <taxon>Bacteria</taxon>
        <taxon>Pseudomonadati</taxon>
        <taxon>Bacteroidota</taxon>
        <taxon>Sphingobacteriia</taxon>
        <taxon>Sphingobacteriales</taxon>
        <taxon>Sphingobacteriaceae</taxon>
        <taxon>Parapedobacter</taxon>
    </lineage>
</organism>
<evidence type="ECO:0000256" key="1">
    <source>
        <dbReference type="ARBA" id="ARBA00001933"/>
    </source>
</evidence>
<comment type="pathway">
    <text evidence="3">Amino-acid biosynthesis; L-methionine biosynthesis via de novo pathway; L-homocysteine from O-succinyl-L-homoserine: step 1/1.</text>
</comment>
<gene>
    <name evidence="3" type="primary">metZ</name>
    <name evidence="7" type="ORF">SAMN05421740_10644</name>
</gene>
<comment type="function">
    <text evidence="3">Catalyzes the formation of L-homocysteine from O-succinyl-L-homoserine (OSHS) and hydrogen sulfide.</text>
</comment>
<dbReference type="FunFam" id="3.90.1150.10:FF:000033">
    <property type="entry name" value="Cystathionine gamma-synthase"/>
    <property type="match status" value="1"/>
</dbReference>
<evidence type="ECO:0000256" key="3">
    <source>
        <dbReference type="HAMAP-Rule" id="MF_02056"/>
    </source>
</evidence>
<dbReference type="Pfam" id="PF01053">
    <property type="entry name" value="Cys_Met_Meta_PP"/>
    <property type="match status" value="1"/>
</dbReference>
<feature type="region of interest" description="Disordered" evidence="6">
    <location>
        <begin position="1"/>
        <end position="21"/>
    </location>
</feature>
<dbReference type="InterPro" id="IPR015421">
    <property type="entry name" value="PyrdxlP-dep_Trfase_major"/>
</dbReference>
<feature type="compositionally biased region" description="Polar residues" evidence="6">
    <location>
        <begin position="1"/>
        <end position="12"/>
    </location>
</feature>
<comment type="catalytic activity">
    <reaction evidence="3">
        <text>O-succinyl-L-homoserine + hydrogen sulfide = L-homocysteine + succinate</text>
        <dbReference type="Rhea" id="RHEA:27826"/>
        <dbReference type="ChEBI" id="CHEBI:29919"/>
        <dbReference type="ChEBI" id="CHEBI:30031"/>
        <dbReference type="ChEBI" id="CHEBI:57661"/>
        <dbReference type="ChEBI" id="CHEBI:58199"/>
    </reaction>
</comment>
<dbReference type="PANTHER" id="PTHR11808:SF80">
    <property type="entry name" value="CYSTATHIONINE GAMMA-LYASE"/>
    <property type="match status" value="1"/>
</dbReference>
<dbReference type="GO" id="GO:0016765">
    <property type="term" value="F:transferase activity, transferring alkyl or aryl (other than methyl) groups"/>
    <property type="evidence" value="ECO:0007669"/>
    <property type="project" value="UniProtKB-UniRule"/>
</dbReference>
<dbReference type="CDD" id="cd00614">
    <property type="entry name" value="CGS_like"/>
    <property type="match status" value="1"/>
</dbReference>
<dbReference type="HAMAP" id="MF_02056">
    <property type="entry name" value="MetZ"/>
    <property type="match status" value="1"/>
</dbReference>
<dbReference type="EMBL" id="FNZR01000006">
    <property type="protein sequence ID" value="SEL49994.1"/>
    <property type="molecule type" value="Genomic_DNA"/>
</dbReference>
<keyword evidence="3" id="KW-0028">Amino-acid biosynthesis</keyword>
<dbReference type="GO" id="GO:0019346">
    <property type="term" value="P:transsulfuration"/>
    <property type="evidence" value="ECO:0007669"/>
    <property type="project" value="InterPro"/>
</dbReference>
<dbReference type="GO" id="GO:0005737">
    <property type="term" value="C:cytoplasm"/>
    <property type="evidence" value="ECO:0007669"/>
    <property type="project" value="TreeGrafter"/>
</dbReference>
<name>A0A1H7QQI2_9SPHI</name>
<dbReference type="InterPro" id="IPR054542">
    <property type="entry name" value="Cys_met_metab_PP"/>
</dbReference>
<dbReference type="InterPro" id="IPR015424">
    <property type="entry name" value="PyrdxlP-dep_Trfase"/>
</dbReference>
<comment type="cofactor">
    <cofactor evidence="1 3 5">
        <name>pyridoxal 5'-phosphate</name>
        <dbReference type="ChEBI" id="CHEBI:597326"/>
    </cofactor>
</comment>
<keyword evidence="2 3" id="KW-0663">Pyridoxal phosphate</keyword>
<reference evidence="8" key="1">
    <citation type="submission" date="2016-10" db="EMBL/GenBank/DDBJ databases">
        <authorList>
            <person name="Varghese N."/>
            <person name="Submissions S."/>
        </authorList>
    </citation>
    <scope>NUCLEOTIDE SEQUENCE [LARGE SCALE GENOMIC DNA]</scope>
    <source>
        <strain evidence="8">Jip14</strain>
    </source>
</reference>
<keyword evidence="8" id="KW-1185">Reference proteome</keyword>
<sequence length="427" mass="47296">MCITLESASNRHQPPKPIPNDADLHIPVTLAKFVRLKLNMNEQTKAIREQANRSSYREHAVPLYLTSSFIFDSAEQGRAIFAEEEEGNVYSRYSNPNTTEFINKVCAMEGAEAGLAFSSGMAAVFASFAALLKSGDHIVSCRAIFGSTHQLFTKLFPRWGITTTYVDAAKPEDWEKAIQPNTRMIFLETPSNPGLELVDLEWLGKFKEKYPHIILNVDNCFATPYLQKPLQYGFDLVSHSATKYMDGQGRVLGGVVVGKKVLIDELMFFIRNTGPSLSPFNAWVLSKSLETLGLRMDRHCSNALQVAEALEAHPEVAAVRYPYLPSHPQYALAKKQMKGGGGIVTFVIKGGFERAKRFLDTLNMIRITSNLGDSRSIATHPASTTHSKLTEDERQQLGIQPGSIRISVGLEDIADIIADLTQALDNS</sequence>
<evidence type="ECO:0000256" key="5">
    <source>
        <dbReference type="RuleBase" id="RU362118"/>
    </source>
</evidence>
<dbReference type="GO" id="GO:0071266">
    <property type="term" value="P:'de novo' L-methionine biosynthetic process"/>
    <property type="evidence" value="ECO:0007669"/>
    <property type="project" value="UniProtKB-UniRule"/>
</dbReference>
<dbReference type="Proteomes" id="UP000198916">
    <property type="component" value="Unassembled WGS sequence"/>
</dbReference>
<evidence type="ECO:0000256" key="2">
    <source>
        <dbReference type="ARBA" id="ARBA00022898"/>
    </source>
</evidence>
<feature type="modified residue" description="N6-(pyridoxal phosphate)lysine" evidence="3 4">
    <location>
        <position position="243"/>
    </location>
</feature>
<dbReference type="PROSITE" id="PS00868">
    <property type="entry name" value="CYS_MET_METAB_PP"/>
    <property type="match status" value="1"/>
</dbReference>
<protein>
    <recommendedName>
        <fullName evidence="3">O-succinylhomoserine sulfhydrylase</fullName>
        <shortName evidence="3">OSH sulfhydrylase</shortName>
        <shortName evidence="3">OSHS sulfhydrylase</shortName>
        <ecNumber evidence="3">2.5.1.-</ecNumber>
    </recommendedName>
</protein>
<comment type="similarity">
    <text evidence="3">Belongs to the trans-sulfuration enzymes family. MetZ subfamily.</text>
</comment>
<dbReference type="SUPFAM" id="SSF53383">
    <property type="entry name" value="PLP-dependent transferases"/>
    <property type="match status" value="1"/>
</dbReference>
<dbReference type="GO" id="GO:0030170">
    <property type="term" value="F:pyridoxal phosphate binding"/>
    <property type="evidence" value="ECO:0007669"/>
    <property type="project" value="UniProtKB-UniRule"/>
</dbReference>
<evidence type="ECO:0000256" key="6">
    <source>
        <dbReference type="SAM" id="MobiDB-lite"/>
    </source>
</evidence>
<dbReference type="EC" id="2.5.1.-" evidence="3"/>
<dbReference type="FunFam" id="3.40.640.10:FF:000046">
    <property type="entry name" value="Cystathionine gamma-lyase"/>
    <property type="match status" value="1"/>
</dbReference>
<dbReference type="GO" id="GO:0071268">
    <property type="term" value="P:homocysteine biosynthetic process"/>
    <property type="evidence" value="ECO:0007669"/>
    <property type="project" value="InterPro"/>
</dbReference>